<feature type="compositionally biased region" description="Basic and acidic residues" evidence="1">
    <location>
        <begin position="34"/>
        <end position="49"/>
    </location>
</feature>
<dbReference type="EMBL" id="KN120716">
    <property type="protein sequence ID" value="KFO37811.1"/>
    <property type="molecule type" value="Genomic_DNA"/>
</dbReference>
<feature type="compositionally biased region" description="Polar residues" evidence="1">
    <location>
        <begin position="81"/>
        <end position="96"/>
    </location>
</feature>
<gene>
    <name evidence="2" type="ORF">H920_00760</name>
</gene>
<evidence type="ECO:0000313" key="2">
    <source>
        <dbReference type="EMBL" id="KFO37811.1"/>
    </source>
</evidence>
<organism evidence="2 3">
    <name type="scientific">Fukomys damarensis</name>
    <name type="common">Damaraland mole rat</name>
    <name type="synonym">Cryptomys damarensis</name>
    <dbReference type="NCBI Taxonomy" id="885580"/>
    <lineage>
        <taxon>Eukaryota</taxon>
        <taxon>Metazoa</taxon>
        <taxon>Chordata</taxon>
        <taxon>Craniata</taxon>
        <taxon>Vertebrata</taxon>
        <taxon>Euteleostomi</taxon>
        <taxon>Mammalia</taxon>
        <taxon>Eutheria</taxon>
        <taxon>Euarchontoglires</taxon>
        <taxon>Glires</taxon>
        <taxon>Rodentia</taxon>
        <taxon>Hystricomorpha</taxon>
        <taxon>Bathyergidae</taxon>
        <taxon>Fukomys</taxon>
    </lineage>
</organism>
<accession>A0A091EQ30</accession>
<name>A0A091EQ30_FUKDA</name>
<reference evidence="2 3" key="1">
    <citation type="submission" date="2013-11" db="EMBL/GenBank/DDBJ databases">
        <title>The Damaraland mole rat (Fukomys damarensis) genome and evolution of African mole rats.</title>
        <authorList>
            <person name="Gladyshev V.N."/>
            <person name="Fang X."/>
        </authorList>
    </citation>
    <scope>NUCLEOTIDE SEQUENCE [LARGE SCALE GENOMIC DNA]</scope>
    <source>
        <tissue evidence="2">Liver</tissue>
    </source>
</reference>
<proteinExistence type="predicted"/>
<protein>
    <submittedName>
        <fullName evidence="2">Uncharacterized protein</fullName>
    </submittedName>
</protein>
<dbReference type="AlphaFoldDB" id="A0A091EQ30"/>
<feature type="compositionally biased region" description="Basic and acidic residues" evidence="1">
    <location>
        <begin position="15"/>
        <end position="27"/>
    </location>
</feature>
<dbReference type="Proteomes" id="UP000028990">
    <property type="component" value="Unassembled WGS sequence"/>
</dbReference>
<sequence length="193" mass="21594">MTHVPISEDMYNRVGHTEEEASDEIKRLKAKWPSRKEEEKKQHVERKVPESSIVYNHGLCRPVVANLYKCHSGQAARKPSHPSNRASGASPASESIQPCPGSSPPNATRPGTKVKAAFCTLDSPKCPSKDGERSDAISGDHLRVRKNRSSRLSEKARLAEQDEGFLWSRGLKMATEQEEHVSLNSSHWDWIFP</sequence>
<evidence type="ECO:0000256" key="1">
    <source>
        <dbReference type="SAM" id="MobiDB-lite"/>
    </source>
</evidence>
<evidence type="ECO:0000313" key="3">
    <source>
        <dbReference type="Proteomes" id="UP000028990"/>
    </source>
</evidence>
<keyword evidence="3" id="KW-1185">Reference proteome</keyword>
<feature type="region of interest" description="Disordered" evidence="1">
    <location>
        <begin position="74"/>
        <end position="111"/>
    </location>
</feature>
<feature type="region of interest" description="Disordered" evidence="1">
    <location>
        <begin position="1"/>
        <end position="50"/>
    </location>
</feature>